<evidence type="ECO:0000313" key="1">
    <source>
        <dbReference type="EMBL" id="MFE3846616.1"/>
    </source>
</evidence>
<organism evidence="1 2">
    <name type="scientific">Flavobacterium fructosi</name>
    <dbReference type="NCBI Taxonomy" id="3230416"/>
    <lineage>
        <taxon>Bacteria</taxon>
        <taxon>Pseudomonadati</taxon>
        <taxon>Bacteroidota</taxon>
        <taxon>Flavobacteriia</taxon>
        <taxon>Flavobacteriales</taxon>
        <taxon>Flavobacteriaceae</taxon>
        <taxon>Flavobacterium</taxon>
    </lineage>
</organism>
<comment type="caution">
    <text evidence="1">The sequence shown here is derived from an EMBL/GenBank/DDBJ whole genome shotgun (WGS) entry which is preliminary data.</text>
</comment>
<evidence type="ECO:0000313" key="2">
    <source>
        <dbReference type="Proteomes" id="UP001600039"/>
    </source>
</evidence>
<dbReference type="RefSeq" id="WP_379856481.1">
    <property type="nucleotide sequence ID" value="NZ_JBHZQA010000001.1"/>
</dbReference>
<sequence>MKYIHSDSQYDYYIDYFQGIEVRIKKDKVTQQTYYSSDSVAKILGFNNTDEMIQSNSDITNIFLDGMNTGLVIQDV</sequence>
<gene>
    <name evidence="1" type="ORF">ACFX5D_01370</name>
</gene>
<reference evidence="1 2" key="1">
    <citation type="submission" date="2024-06" db="EMBL/GenBank/DDBJ databases">
        <title>Flavobacterium spp. isolated from glacier.</title>
        <authorList>
            <person name="Han D."/>
        </authorList>
    </citation>
    <scope>NUCLEOTIDE SEQUENCE [LARGE SCALE GENOMIC DNA]</scope>
    <source>
        <strain evidence="1 2">LB3P45</strain>
    </source>
</reference>
<dbReference type="EMBL" id="JBHZQA010000001">
    <property type="protein sequence ID" value="MFE3846616.1"/>
    <property type="molecule type" value="Genomic_DNA"/>
</dbReference>
<keyword evidence="2" id="KW-1185">Reference proteome</keyword>
<protein>
    <submittedName>
        <fullName evidence="1">Uncharacterized protein</fullName>
    </submittedName>
</protein>
<proteinExistence type="predicted"/>
<accession>A0ABW6HHW8</accession>
<dbReference type="Proteomes" id="UP001600039">
    <property type="component" value="Unassembled WGS sequence"/>
</dbReference>
<name>A0ABW6HHW8_9FLAO</name>